<keyword evidence="2" id="KW-1185">Reference proteome</keyword>
<sequence>MFSVESGVGLRRSTHRLRQEFRRQKSGSHNFALLFTNSNISTRSTILECEIMTSELRCLKETTSRPDGA</sequence>
<dbReference type="Proteomes" id="UP000735302">
    <property type="component" value="Unassembled WGS sequence"/>
</dbReference>
<gene>
    <name evidence="1" type="ORF">PoB_006496100</name>
</gene>
<evidence type="ECO:0000313" key="1">
    <source>
        <dbReference type="EMBL" id="GFO38456.1"/>
    </source>
</evidence>
<proteinExistence type="predicted"/>
<protein>
    <submittedName>
        <fullName evidence="1">Uncharacterized protein</fullName>
    </submittedName>
</protein>
<evidence type="ECO:0000313" key="2">
    <source>
        <dbReference type="Proteomes" id="UP000735302"/>
    </source>
</evidence>
<dbReference type="EMBL" id="BLXT01007319">
    <property type="protein sequence ID" value="GFO38456.1"/>
    <property type="molecule type" value="Genomic_DNA"/>
</dbReference>
<dbReference type="AlphaFoldDB" id="A0AAV4D2Q0"/>
<reference evidence="1 2" key="1">
    <citation type="journal article" date="2021" name="Elife">
        <title>Chloroplast acquisition without the gene transfer in kleptoplastic sea slugs, Plakobranchus ocellatus.</title>
        <authorList>
            <person name="Maeda T."/>
            <person name="Takahashi S."/>
            <person name="Yoshida T."/>
            <person name="Shimamura S."/>
            <person name="Takaki Y."/>
            <person name="Nagai Y."/>
            <person name="Toyoda A."/>
            <person name="Suzuki Y."/>
            <person name="Arimoto A."/>
            <person name="Ishii H."/>
            <person name="Satoh N."/>
            <person name="Nishiyama T."/>
            <person name="Hasebe M."/>
            <person name="Maruyama T."/>
            <person name="Minagawa J."/>
            <person name="Obokata J."/>
            <person name="Shigenobu S."/>
        </authorList>
    </citation>
    <scope>NUCLEOTIDE SEQUENCE [LARGE SCALE GENOMIC DNA]</scope>
</reference>
<name>A0AAV4D2Q0_9GAST</name>
<accession>A0AAV4D2Q0</accession>
<comment type="caution">
    <text evidence="1">The sequence shown here is derived from an EMBL/GenBank/DDBJ whole genome shotgun (WGS) entry which is preliminary data.</text>
</comment>
<organism evidence="1 2">
    <name type="scientific">Plakobranchus ocellatus</name>
    <dbReference type="NCBI Taxonomy" id="259542"/>
    <lineage>
        <taxon>Eukaryota</taxon>
        <taxon>Metazoa</taxon>
        <taxon>Spiralia</taxon>
        <taxon>Lophotrochozoa</taxon>
        <taxon>Mollusca</taxon>
        <taxon>Gastropoda</taxon>
        <taxon>Heterobranchia</taxon>
        <taxon>Euthyneura</taxon>
        <taxon>Panpulmonata</taxon>
        <taxon>Sacoglossa</taxon>
        <taxon>Placobranchoidea</taxon>
        <taxon>Plakobranchidae</taxon>
        <taxon>Plakobranchus</taxon>
    </lineage>
</organism>